<proteinExistence type="predicted"/>
<name>A0A0M0L5C8_9BACI</name>
<dbReference type="RefSeq" id="WP_053401361.1">
    <property type="nucleotide sequence ID" value="NZ_LILC01000013.1"/>
</dbReference>
<dbReference type="SUPFAM" id="SSF55008">
    <property type="entry name" value="HMA, heavy metal-associated domain"/>
    <property type="match status" value="1"/>
</dbReference>
<dbReference type="Gene3D" id="3.30.70.100">
    <property type="match status" value="1"/>
</dbReference>
<dbReference type="STRING" id="284581.AMD01_10565"/>
<dbReference type="AlphaFoldDB" id="A0A0M0L5C8"/>
<evidence type="ECO:0000313" key="1">
    <source>
        <dbReference type="EMBL" id="KOO46285.1"/>
    </source>
</evidence>
<keyword evidence="2" id="KW-1185">Reference proteome</keyword>
<dbReference type="PATRIC" id="fig|284581.3.peg.2208"/>
<sequence length="72" mass="8213">MVENTWILPDLKTKEDEAKILQALHRIWGVRDVTVQVDTGEVFVSFEEAESSSQDFEQALIELGYDAKGRTE</sequence>
<accession>A0A0M0L5C8</accession>
<dbReference type="Proteomes" id="UP000037558">
    <property type="component" value="Unassembled WGS sequence"/>
</dbReference>
<dbReference type="InterPro" id="IPR036163">
    <property type="entry name" value="HMA_dom_sf"/>
</dbReference>
<dbReference type="GO" id="GO:0046872">
    <property type="term" value="F:metal ion binding"/>
    <property type="evidence" value="ECO:0007669"/>
    <property type="project" value="InterPro"/>
</dbReference>
<dbReference type="OrthoDB" id="2884671at2"/>
<protein>
    <submittedName>
        <fullName evidence="1">Uncharacterized protein</fullName>
    </submittedName>
</protein>
<dbReference type="EMBL" id="LILC01000013">
    <property type="protein sequence ID" value="KOO46285.1"/>
    <property type="molecule type" value="Genomic_DNA"/>
</dbReference>
<comment type="caution">
    <text evidence="1">The sequence shown here is derived from an EMBL/GenBank/DDBJ whole genome shotgun (WGS) entry which is preliminary data.</text>
</comment>
<organism evidence="1 2">
    <name type="scientific">Priestia koreensis</name>
    <dbReference type="NCBI Taxonomy" id="284581"/>
    <lineage>
        <taxon>Bacteria</taxon>
        <taxon>Bacillati</taxon>
        <taxon>Bacillota</taxon>
        <taxon>Bacilli</taxon>
        <taxon>Bacillales</taxon>
        <taxon>Bacillaceae</taxon>
        <taxon>Priestia</taxon>
    </lineage>
</organism>
<reference evidence="2" key="1">
    <citation type="submission" date="2015-08" db="EMBL/GenBank/DDBJ databases">
        <title>Fjat-14210 dsm16467.</title>
        <authorList>
            <person name="Liu B."/>
            <person name="Wang J."/>
            <person name="Zhu Y."/>
            <person name="Liu G."/>
            <person name="Chen Q."/>
            <person name="Chen Z."/>
            <person name="Lan J."/>
            <person name="Che J."/>
            <person name="Ge C."/>
            <person name="Shi H."/>
            <person name="Pan Z."/>
            <person name="Liu X."/>
        </authorList>
    </citation>
    <scope>NUCLEOTIDE SEQUENCE [LARGE SCALE GENOMIC DNA]</scope>
    <source>
        <strain evidence="2">DSM 16467</strain>
    </source>
</reference>
<gene>
    <name evidence="1" type="ORF">AMD01_10565</name>
</gene>
<evidence type="ECO:0000313" key="2">
    <source>
        <dbReference type="Proteomes" id="UP000037558"/>
    </source>
</evidence>